<keyword evidence="2" id="KW-0812">Transmembrane</keyword>
<reference evidence="3" key="3">
    <citation type="submission" date="2015-04" db="UniProtKB">
        <authorList>
            <consortium name="EnsemblPlants"/>
        </authorList>
    </citation>
    <scope>IDENTIFICATION</scope>
</reference>
<reference evidence="3 4" key="1">
    <citation type="submission" date="2012-08" db="EMBL/GenBank/DDBJ databases">
        <title>Oryza genome evolution.</title>
        <authorList>
            <person name="Wing R.A."/>
        </authorList>
    </citation>
    <scope>NUCLEOTIDE SEQUENCE</scope>
</reference>
<keyword evidence="1" id="KW-0040">ANK repeat</keyword>
<dbReference type="AlphaFoldDB" id="A0A0D9XQX0"/>
<dbReference type="InterPro" id="IPR002110">
    <property type="entry name" value="Ankyrin_rpt"/>
</dbReference>
<evidence type="ECO:0000313" key="4">
    <source>
        <dbReference type="Proteomes" id="UP000032180"/>
    </source>
</evidence>
<dbReference type="EnsemblPlants" id="LPERR11G07560.1">
    <property type="protein sequence ID" value="LPERR11G07560.1"/>
    <property type="gene ID" value="LPERR11G07560"/>
</dbReference>
<dbReference type="Proteomes" id="UP000032180">
    <property type="component" value="Chromosome 11"/>
</dbReference>
<proteinExistence type="predicted"/>
<dbReference type="PANTHER" id="PTHR24121">
    <property type="entry name" value="NO MECHANORECEPTOR POTENTIAL C, ISOFORM D-RELATED"/>
    <property type="match status" value="1"/>
</dbReference>
<keyword evidence="2" id="KW-1133">Transmembrane helix</keyword>
<feature type="repeat" description="ANK" evidence="1">
    <location>
        <begin position="212"/>
        <end position="235"/>
    </location>
</feature>
<organism evidence="3 4">
    <name type="scientific">Leersia perrieri</name>
    <dbReference type="NCBI Taxonomy" id="77586"/>
    <lineage>
        <taxon>Eukaryota</taxon>
        <taxon>Viridiplantae</taxon>
        <taxon>Streptophyta</taxon>
        <taxon>Embryophyta</taxon>
        <taxon>Tracheophyta</taxon>
        <taxon>Spermatophyta</taxon>
        <taxon>Magnoliopsida</taxon>
        <taxon>Liliopsida</taxon>
        <taxon>Poales</taxon>
        <taxon>Poaceae</taxon>
        <taxon>BOP clade</taxon>
        <taxon>Oryzoideae</taxon>
        <taxon>Oryzeae</taxon>
        <taxon>Oryzinae</taxon>
        <taxon>Leersia</taxon>
    </lineage>
</organism>
<name>A0A0D9XQX0_9ORYZ</name>
<dbReference type="Pfam" id="PF12796">
    <property type="entry name" value="Ank_2"/>
    <property type="match status" value="3"/>
</dbReference>
<dbReference type="PROSITE" id="PS50088">
    <property type="entry name" value="ANK_REPEAT"/>
    <property type="match status" value="2"/>
</dbReference>
<keyword evidence="4" id="KW-1185">Reference proteome</keyword>
<dbReference type="HOGENOM" id="CLU_000134_36_4_1"/>
<dbReference type="SUPFAM" id="SSF48403">
    <property type="entry name" value="Ankyrin repeat"/>
    <property type="match status" value="2"/>
</dbReference>
<dbReference type="SMART" id="SM00248">
    <property type="entry name" value="ANK"/>
    <property type="match status" value="9"/>
</dbReference>
<keyword evidence="2" id="KW-0472">Membrane</keyword>
<dbReference type="Gramene" id="LPERR11G07560.1">
    <property type="protein sequence ID" value="LPERR11G07560.1"/>
    <property type="gene ID" value="LPERR11G07560"/>
</dbReference>
<evidence type="ECO:0000256" key="1">
    <source>
        <dbReference type="PROSITE-ProRule" id="PRU00023"/>
    </source>
</evidence>
<feature type="transmembrane region" description="Helical" evidence="2">
    <location>
        <begin position="435"/>
        <end position="455"/>
    </location>
</feature>
<feature type="transmembrane region" description="Helical" evidence="2">
    <location>
        <begin position="461"/>
        <end position="481"/>
    </location>
</feature>
<evidence type="ECO:0000256" key="2">
    <source>
        <dbReference type="SAM" id="Phobius"/>
    </source>
</evidence>
<feature type="repeat" description="ANK" evidence="1">
    <location>
        <begin position="316"/>
        <end position="348"/>
    </location>
</feature>
<reference evidence="4" key="2">
    <citation type="submission" date="2013-12" db="EMBL/GenBank/DDBJ databases">
        <authorList>
            <person name="Yu Y."/>
            <person name="Lee S."/>
            <person name="de Baynast K."/>
            <person name="Wissotski M."/>
            <person name="Liu L."/>
            <person name="Talag J."/>
            <person name="Goicoechea J."/>
            <person name="Angelova A."/>
            <person name="Jetty R."/>
            <person name="Kudrna D."/>
            <person name="Golser W."/>
            <person name="Rivera L."/>
            <person name="Zhang J."/>
            <person name="Wing R."/>
        </authorList>
    </citation>
    <scope>NUCLEOTIDE SEQUENCE</scope>
</reference>
<accession>A0A0D9XQX0</accession>
<protein>
    <submittedName>
        <fullName evidence="3">Uncharacterized protein</fullName>
    </submittedName>
</protein>
<dbReference type="PROSITE" id="PS50297">
    <property type="entry name" value="ANK_REP_REGION"/>
    <property type="match status" value="2"/>
</dbReference>
<dbReference type="eggNOG" id="KOG0504">
    <property type="taxonomic scope" value="Eukaryota"/>
</dbReference>
<dbReference type="Gene3D" id="1.25.40.20">
    <property type="entry name" value="Ankyrin repeat-containing domain"/>
    <property type="match status" value="3"/>
</dbReference>
<dbReference type="PANTHER" id="PTHR24121:SF19">
    <property type="entry name" value="OS11G0247700 PROTEIN"/>
    <property type="match status" value="1"/>
</dbReference>
<dbReference type="InterPro" id="IPR036770">
    <property type="entry name" value="Ankyrin_rpt-contain_sf"/>
</dbReference>
<evidence type="ECO:0000313" key="3">
    <source>
        <dbReference type="EnsemblPlants" id="LPERR11G07560.1"/>
    </source>
</evidence>
<dbReference type="STRING" id="77586.A0A0D9XQX0"/>
<sequence length="501" mass="55718">MDKELLKAAISGDTNSMKGMASKNPEILLGKTPQGNTCLHISSLCGHLKFCTDELKEYPTMKVKLLSVNMMEETPLLTAIRSGHVNLATFLLKCCEEEKLSEVILKQDKDECNALHHAIRTGHKDLALHLIRVMPTFSKAVHKFGESPMYIASMRDFNSEQVFEKLLETPDSAHSGAYGYNALHAAMRNGDPDIAKKIVVARPWLATERNNDGNTPMQLAVRWGKTDMLRVLLEHDRSLGYVVNSKNGYPLLLSAAHRGHVNVARELLKYCPDAPYCKRDGWTCLHEAVRSGNTEFVQFILGKPQLQKLINMRGSNGKTALHYAVMKCNPTMVAALLDKEIDLTILSTDGNAAAWELQGATDNAKTLNWVVVLLSATTTTSSNIYSHNGEVNEVSMLMIKADPRNLKSLYNLHEEAKGKLINASRKDAKFFTKKLMWFAYMETTAAFATGLYAVFAPRLLWLAVGICSVAVLVPILTKVLGEWPVLKLRIRVGHAFEVRVP</sequence>